<gene>
    <name evidence="5" type="ORF">Pth03_76510</name>
</gene>
<dbReference type="PROSITE" id="PS51118">
    <property type="entry name" value="HTH_HXLR"/>
    <property type="match status" value="1"/>
</dbReference>
<protein>
    <recommendedName>
        <fullName evidence="4">HTH hxlR-type domain-containing protein</fullName>
    </recommendedName>
</protein>
<organism evidence="5 6">
    <name type="scientific">Planotetraspora thailandica</name>
    <dbReference type="NCBI Taxonomy" id="487172"/>
    <lineage>
        <taxon>Bacteria</taxon>
        <taxon>Bacillati</taxon>
        <taxon>Actinomycetota</taxon>
        <taxon>Actinomycetes</taxon>
        <taxon>Streptosporangiales</taxon>
        <taxon>Streptosporangiaceae</taxon>
        <taxon>Planotetraspora</taxon>
    </lineage>
</organism>
<dbReference type="Gene3D" id="1.10.10.10">
    <property type="entry name" value="Winged helix-like DNA-binding domain superfamily/Winged helix DNA-binding domain"/>
    <property type="match status" value="1"/>
</dbReference>
<accession>A0A8J3Y1Z2</accession>
<dbReference type="InterPro" id="IPR002577">
    <property type="entry name" value="HTH_HxlR"/>
</dbReference>
<evidence type="ECO:0000256" key="2">
    <source>
        <dbReference type="ARBA" id="ARBA00023125"/>
    </source>
</evidence>
<comment type="caution">
    <text evidence="5">The sequence shown here is derived from an EMBL/GenBank/DDBJ whole genome shotgun (WGS) entry which is preliminary data.</text>
</comment>
<dbReference type="InterPro" id="IPR036388">
    <property type="entry name" value="WH-like_DNA-bd_sf"/>
</dbReference>
<dbReference type="Pfam" id="PF01638">
    <property type="entry name" value="HxlR"/>
    <property type="match status" value="1"/>
</dbReference>
<evidence type="ECO:0000259" key="4">
    <source>
        <dbReference type="PROSITE" id="PS51118"/>
    </source>
</evidence>
<dbReference type="GO" id="GO:0003677">
    <property type="term" value="F:DNA binding"/>
    <property type="evidence" value="ECO:0007669"/>
    <property type="project" value="UniProtKB-KW"/>
</dbReference>
<keyword evidence="1" id="KW-0805">Transcription regulation</keyword>
<evidence type="ECO:0000313" key="5">
    <source>
        <dbReference type="EMBL" id="GII59262.1"/>
    </source>
</evidence>
<dbReference type="InterPro" id="IPR036390">
    <property type="entry name" value="WH_DNA-bd_sf"/>
</dbReference>
<keyword evidence="2" id="KW-0238">DNA-binding</keyword>
<dbReference type="EMBL" id="BOOR01000081">
    <property type="protein sequence ID" value="GII59262.1"/>
    <property type="molecule type" value="Genomic_DNA"/>
</dbReference>
<dbReference type="PANTHER" id="PTHR33204">
    <property type="entry name" value="TRANSCRIPTIONAL REGULATOR, MARR FAMILY"/>
    <property type="match status" value="1"/>
</dbReference>
<proteinExistence type="predicted"/>
<keyword evidence="3" id="KW-0804">Transcription</keyword>
<feature type="domain" description="HTH hxlR-type" evidence="4">
    <location>
        <begin position="1"/>
        <end position="59"/>
    </location>
</feature>
<evidence type="ECO:0000313" key="6">
    <source>
        <dbReference type="Proteomes" id="UP000605992"/>
    </source>
</evidence>
<sequence>MQLLTKTLRGLERDGLVARTVYAEVPPRVEYGLTPLGRTLLDAIDGLIQWVDEHGRTVLKNRLD</sequence>
<reference evidence="5" key="1">
    <citation type="submission" date="2021-01" db="EMBL/GenBank/DDBJ databases">
        <title>Whole genome shotgun sequence of Planotetraspora thailandica NBRC 104271.</title>
        <authorList>
            <person name="Komaki H."/>
            <person name="Tamura T."/>
        </authorList>
    </citation>
    <scope>NUCLEOTIDE SEQUENCE</scope>
    <source>
        <strain evidence="5">NBRC 104271</strain>
    </source>
</reference>
<name>A0A8J3Y1Z2_9ACTN</name>
<keyword evidence="6" id="KW-1185">Reference proteome</keyword>
<dbReference type="SUPFAM" id="SSF46785">
    <property type="entry name" value="Winged helix' DNA-binding domain"/>
    <property type="match status" value="1"/>
</dbReference>
<evidence type="ECO:0000256" key="1">
    <source>
        <dbReference type="ARBA" id="ARBA00023015"/>
    </source>
</evidence>
<dbReference type="AlphaFoldDB" id="A0A8J3Y1Z2"/>
<dbReference type="Proteomes" id="UP000605992">
    <property type="component" value="Unassembled WGS sequence"/>
</dbReference>
<dbReference type="PANTHER" id="PTHR33204:SF39">
    <property type="entry name" value="TRANSCRIPTIONAL REGULATORY PROTEIN"/>
    <property type="match status" value="1"/>
</dbReference>
<evidence type="ECO:0000256" key="3">
    <source>
        <dbReference type="ARBA" id="ARBA00023163"/>
    </source>
</evidence>